<gene>
    <name evidence="6" type="primary">LOC103524240</name>
</gene>
<feature type="compositionally biased region" description="Polar residues" evidence="2">
    <location>
        <begin position="278"/>
        <end position="307"/>
    </location>
</feature>
<dbReference type="GeneID" id="103524240"/>
<dbReference type="PANTHER" id="PTHR12619">
    <property type="entry name" value="RFX TRANSCRIPTION FACTOR FAMILY"/>
    <property type="match status" value="1"/>
</dbReference>
<evidence type="ECO:0000259" key="3">
    <source>
        <dbReference type="Pfam" id="PF02257"/>
    </source>
</evidence>
<dbReference type="CTD" id="41266"/>
<dbReference type="Proteomes" id="UP000079169">
    <property type="component" value="Unplaced"/>
</dbReference>
<accession>A0A3Q0JLA0</accession>
<dbReference type="PANTHER" id="PTHR12619:SF33">
    <property type="entry name" value="RFX, ISOFORM H"/>
    <property type="match status" value="1"/>
</dbReference>
<protein>
    <submittedName>
        <fullName evidence="6">DNA-binding protein RFX2</fullName>
    </submittedName>
</protein>
<keyword evidence="5" id="KW-1185">Reference proteome</keyword>
<dbReference type="AlphaFoldDB" id="A0A3Q0JLA0"/>
<evidence type="ECO:0000256" key="2">
    <source>
        <dbReference type="SAM" id="MobiDB-lite"/>
    </source>
</evidence>
<dbReference type="KEGG" id="dci:103524240"/>
<dbReference type="InterPro" id="IPR057321">
    <property type="entry name" value="RFX1-4/6/8-like_BCD"/>
</dbReference>
<dbReference type="Pfam" id="PF02257">
    <property type="entry name" value="RFX_DNA_binding"/>
    <property type="match status" value="1"/>
</dbReference>
<dbReference type="Gene3D" id="1.10.10.10">
    <property type="entry name" value="Winged helix-like DNA-binding domain superfamily/Winged helix DNA-binding domain"/>
    <property type="match status" value="1"/>
</dbReference>
<feature type="domain" description="RFX1-4/6/8-like BCD" evidence="4">
    <location>
        <begin position="342"/>
        <end position="623"/>
    </location>
</feature>
<name>A0A3Q0JLA0_DIACI</name>
<organism evidence="5 6">
    <name type="scientific">Diaphorina citri</name>
    <name type="common">Asian citrus psyllid</name>
    <dbReference type="NCBI Taxonomy" id="121845"/>
    <lineage>
        <taxon>Eukaryota</taxon>
        <taxon>Metazoa</taxon>
        <taxon>Ecdysozoa</taxon>
        <taxon>Arthropoda</taxon>
        <taxon>Hexapoda</taxon>
        <taxon>Insecta</taxon>
        <taxon>Pterygota</taxon>
        <taxon>Neoptera</taxon>
        <taxon>Paraneoptera</taxon>
        <taxon>Hemiptera</taxon>
        <taxon>Sternorrhyncha</taxon>
        <taxon>Psylloidea</taxon>
        <taxon>Psyllidae</taxon>
        <taxon>Diaphorininae</taxon>
        <taxon>Diaphorina</taxon>
    </lineage>
</organism>
<dbReference type="Pfam" id="PF25340">
    <property type="entry name" value="BCD_RFX"/>
    <property type="match status" value="1"/>
</dbReference>
<feature type="domain" description="RFX-type winged-helix" evidence="3">
    <location>
        <begin position="223"/>
        <end position="251"/>
    </location>
</feature>
<evidence type="ECO:0000313" key="5">
    <source>
        <dbReference type="Proteomes" id="UP000079169"/>
    </source>
</evidence>
<dbReference type="InterPro" id="IPR003150">
    <property type="entry name" value="DNA-bd_RFX"/>
</dbReference>
<keyword evidence="1 6" id="KW-0238">DNA-binding</keyword>
<dbReference type="GO" id="GO:0000978">
    <property type="term" value="F:RNA polymerase II cis-regulatory region sequence-specific DNA binding"/>
    <property type="evidence" value="ECO:0007669"/>
    <property type="project" value="TreeGrafter"/>
</dbReference>
<feature type="region of interest" description="Disordered" evidence="2">
    <location>
        <begin position="184"/>
        <end position="212"/>
    </location>
</feature>
<dbReference type="GO" id="GO:0000981">
    <property type="term" value="F:DNA-binding transcription factor activity, RNA polymerase II-specific"/>
    <property type="evidence" value="ECO:0007669"/>
    <property type="project" value="TreeGrafter"/>
</dbReference>
<dbReference type="PaxDb" id="121845-A0A3Q0JLA0"/>
<reference evidence="6" key="1">
    <citation type="submission" date="2025-08" db="UniProtKB">
        <authorList>
            <consortium name="RefSeq"/>
        </authorList>
    </citation>
    <scope>IDENTIFICATION</scope>
</reference>
<sequence>MRAYPVYTVGDSGTMYTAATSENQFFTPGSTPVTYTQVSNAPAQLIGNVNGTYLIQQTVEPTEHATIIATTASRDSPHENTVRISPAFRSLASIILFLCISIPSTTASRDSPHENTVQERGTMATTGIPSTIVRCDSPQQLAPATITVVTSNPQTLIVHPVNANSKQITAVLQRVGNTAAEILPLTPKSDGEDDQQGHVDHQSPNSSPPAQIVDATHFIVTEIRSVFIGLRTRRLGTRGNSKYHYYGIRVKPDSPLNNIPLSDENGSPRGKKYKLVKTDSNSNQYGSEGHTTAGQTNSNPSPQSGNHNFLGDGSNAIPDFPEIDLSEDCLPEDCTIEDVDTFRSIYREHCEAFLDAIVTLDFSTIESLWREFWRSQDNNNGDECEEEKYLSKSKLFCLSKCVPVQAFVRRVDFLFYQNLVEVLIPDVLRPIPGSLTSSIRNFAKGVESWLTNAMQGCPQEMINIKVTAVGAFAQMLRRYTSLNHLAQAARAVLQNSTQINQMLTDLNRVDFHNVQEQASWVCQCDASLVQQLESDFKLTLQQQNSLEEWANWLKNVVNAVLKPFEGKPNFTKAARQFLLKWSFYSSMVIRDLTLRSAASFGSFHLIRLLYDEYMFYLIEHQVALATGETPIAVIGSKESNPVESSQNPMDNGLYAHGQNNILVHEELHISHAPKRIKLS</sequence>
<dbReference type="RefSeq" id="XP_026689141.1">
    <property type="nucleotide sequence ID" value="XM_026833340.1"/>
</dbReference>
<evidence type="ECO:0000313" key="6">
    <source>
        <dbReference type="RefSeq" id="XP_026689141.1"/>
    </source>
</evidence>
<proteinExistence type="predicted"/>
<evidence type="ECO:0000256" key="1">
    <source>
        <dbReference type="ARBA" id="ARBA00023125"/>
    </source>
</evidence>
<dbReference type="InterPro" id="IPR039779">
    <property type="entry name" value="RFX-like"/>
</dbReference>
<evidence type="ECO:0000259" key="4">
    <source>
        <dbReference type="Pfam" id="PF25340"/>
    </source>
</evidence>
<dbReference type="STRING" id="121845.A0A3Q0JLA0"/>
<dbReference type="InterPro" id="IPR036388">
    <property type="entry name" value="WH-like_DNA-bd_sf"/>
</dbReference>
<feature type="region of interest" description="Disordered" evidence="2">
    <location>
        <begin position="254"/>
        <end position="311"/>
    </location>
</feature>